<evidence type="ECO:0000313" key="3">
    <source>
        <dbReference type="Proteomes" id="UP000095230"/>
    </source>
</evidence>
<organism evidence="2 3">
    <name type="scientific">Shewanella colwelliana</name>
    <name type="common">Alteromonas colwelliana</name>
    <dbReference type="NCBI Taxonomy" id="23"/>
    <lineage>
        <taxon>Bacteria</taxon>
        <taxon>Pseudomonadati</taxon>
        <taxon>Pseudomonadota</taxon>
        <taxon>Gammaproteobacteria</taxon>
        <taxon>Alteromonadales</taxon>
        <taxon>Shewanellaceae</taxon>
        <taxon>Shewanella</taxon>
    </lineage>
</organism>
<dbReference type="RefSeq" id="WP_069670849.1">
    <property type="nucleotide sequence ID" value="NZ_JAWWDQ010000025.1"/>
</dbReference>
<name>A0A1E5IV54_SHECO</name>
<accession>A0A1E5IV54</accession>
<comment type="caution">
    <text evidence="2">The sequence shown here is derived from an EMBL/GenBank/DDBJ whole genome shotgun (WGS) entry which is preliminary data.</text>
</comment>
<feature type="transmembrane region" description="Helical" evidence="1">
    <location>
        <begin position="29"/>
        <end position="47"/>
    </location>
</feature>
<keyword evidence="1" id="KW-1133">Transmembrane helix</keyword>
<dbReference type="AlphaFoldDB" id="A0A1E5IV54"/>
<dbReference type="OrthoDB" id="6268092at2"/>
<evidence type="ECO:0000313" key="2">
    <source>
        <dbReference type="EMBL" id="OEG74376.1"/>
    </source>
</evidence>
<dbReference type="EMBL" id="MCBT01000022">
    <property type="protein sequence ID" value="OEG74376.1"/>
    <property type="molecule type" value="Genomic_DNA"/>
</dbReference>
<evidence type="ECO:0000256" key="1">
    <source>
        <dbReference type="SAM" id="Phobius"/>
    </source>
</evidence>
<dbReference type="Proteomes" id="UP000095230">
    <property type="component" value="Unassembled WGS sequence"/>
</dbReference>
<protein>
    <submittedName>
        <fullName evidence="2">Uncharacterized protein</fullName>
    </submittedName>
</protein>
<keyword evidence="1" id="KW-0472">Membrane</keyword>
<gene>
    <name evidence="2" type="ORF">BEL05_05905</name>
</gene>
<reference evidence="2 3" key="1">
    <citation type="submission" date="2016-07" db="EMBL/GenBank/DDBJ databases">
        <title>Whole-genome of two Shewanella species isolated from a digestive organ of sea cucumber Apostichopus japonicus Selenka 1867.</title>
        <authorList>
            <person name="Hong H.-H."/>
            <person name="Choi H."/>
            <person name="Cheon S."/>
            <person name="Oh J.-S."/>
            <person name="Lee H.-G."/>
            <person name="Park C."/>
        </authorList>
    </citation>
    <scope>NUCLEOTIDE SEQUENCE [LARGE SCALE GENOMIC DNA]</scope>
    <source>
        <strain evidence="2 3">CSB03KR</strain>
    </source>
</reference>
<proteinExistence type="predicted"/>
<sequence>MRLFTLWTVIVMMSTLVVALSGTIHWPMLATIFAAMSLGLLIMVNIGKIADQHFVDFCSPH</sequence>
<keyword evidence="1" id="KW-0812">Transmembrane</keyword>